<feature type="domain" description="CHK kinase-like" evidence="1">
    <location>
        <begin position="131"/>
        <end position="315"/>
    </location>
</feature>
<evidence type="ECO:0000313" key="3">
    <source>
        <dbReference type="Proteomes" id="UP001556118"/>
    </source>
</evidence>
<dbReference type="InterPro" id="IPR011009">
    <property type="entry name" value="Kinase-like_dom_sf"/>
</dbReference>
<dbReference type="InterPro" id="IPR052961">
    <property type="entry name" value="Oxido-Kinase-like_Enzymes"/>
</dbReference>
<protein>
    <submittedName>
        <fullName evidence="2">Phosphotransferase</fullName>
    </submittedName>
</protein>
<evidence type="ECO:0000313" key="2">
    <source>
        <dbReference type="EMBL" id="MEW9856594.1"/>
    </source>
</evidence>
<keyword evidence="3" id="KW-1185">Reference proteome</keyword>
<organism evidence="2 3">
    <name type="scientific">Novosphingobium rhizovicinum</name>
    <dbReference type="NCBI Taxonomy" id="3228928"/>
    <lineage>
        <taxon>Bacteria</taxon>
        <taxon>Pseudomonadati</taxon>
        <taxon>Pseudomonadota</taxon>
        <taxon>Alphaproteobacteria</taxon>
        <taxon>Sphingomonadales</taxon>
        <taxon>Sphingomonadaceae</taxon>
        <taxon>Novosphingobium</taxon>
    </lineage>
</organism>
<name>A0ABV3REV3_9SPHN</name>
<proteinExistence type="predicted"/>
<gene>
    <name evidence="2" type="ORF">ABUH87_15755</name>
</gene>
<dbReference type="EMBL" id="JBFNXR010000052">
    <property type="protein sequence ID" value="MEW9856594.1"/>
    <property type="molecule type" value="Genomic_DNA"/>
</dbReference>
<accession>A0ABV3REV3</accession>
<evidence type="ECO:0000259" key="1">
    <source>
        <dbReference type="SMART" id="SM00587"/>
    </source>
</evidence>
<dbReference type="PANTHER" id="PTHR23020">
    <property type="entry name" value="UNCHARACTERIZED NUCLEAR HORMONE RECEPTOR-RELATED"/>
    <property type="match status" value="1"/>
</dbReference>
<dbReference type="InterPro" id="IPR015897">
    <property type="entry name" value="CHK_kinase-like"/>
</dbReference>
<dbReference type="PANTHER" id="PTHR23020:SF41">
    <property type="entry name" value="AMINOGLYCOSIDE PHOSPHOTRANSFERASE DOMAIN-CONTAINING PROTEIN"/>
    <property type="match status" value="1"/>
</dbReference>
<comment type="caution">
    <text evidence="2">The sequence shown here is derived from an EMBL/GenBank/DDBJ whole genome shotgun (WGS) entry which is preliminary data.</text>
</comment>
<dbReference type="SUPFAM" id="SSF56112">
    <property type="entry name" value="Protein kinase-like (PK-like)"/>
    <property type="match status" value="1"/>
</dbReference>
<dbReference type="RefSeq" id="WP_367775055.1">
    <property type="nucleotide sequence ID" value="NZ_JBFNXR010000052.1"/>
</dbReference>
<sequence length="377" mass="42038">MMETTLPTHADDLTLGVLNKVICAETPDARLSDFSVVASHVWGDGNASSAGRIIIRPVYVHADASLPDHLVLKVARAAPEEPNKPLAIAGAGGALYENEVAVYRRLRPATFLEAPMTLGGAYDPSSNALLLVMEDLRDRDATFASVTVPTSLERMRSILDQLAVLHARYWQSAELTAGLSWMEKHTSGRLHQQFNNPAVVPRFIADQVEREQFKKEMVERLGTSPDGLFRRFQSVQRHQTGLPQTVCHGDTHIGNTYILPGEKAGLLDWQLASQGFCIHDVSYVIATGLSVEQRRTSERELLAYYREQLIANGCKEPPASEELWREYRMAIVWGLYIGWLTTPVVNYGWEVSVLAHLRLTTAYEDLETSRLVDELDA</sequence>
<reference evidence="2 3" key="1">
    <citation type="submission" date="2024-06" db="EMBL/GenBank/DDBJ databases">
        <title>Novosphingobium rhizovicinus M1R2S20.</title>
        <authorList>
            <person name="Sun J.-Q."/>
        </authorList>
    </citation>
    <scope>NUCLEOTIDE SEQUENCE [LARGE SCALE GENOMIC DNA]</scope>
    <source>
        <strain evidence="2 3">M1R2S20</strain>
    </source>
</reference>
<dbReference type="Gene3D" id="3.90.1200.10">
    <property type="match status" value="1"/>
</dbReference>
<dbReference type="InterPro" id="IPR004119">
    <property type="entry name" value="EcKL"/>
</dbReference>
<dbReference type="Proteomes" id="UP001556118">
    <property type="component" value="Unassembled WGS sequence"/>
</dbReference>
<dbReference type="SMART" id="SM00587">
    <property type="entry name" value="CHK"/>
    <property type="match status" value="1"/>
</dbReference>
<dbReference type="Pfam" id="PF02958">
    <property type="entry name" value="EcKL"/>
    <property type="match status" value="1"/>
</dbReference>